<evidence type="ECO:0000313" key="2">
    <source>
        <dbReference type="Proteomes" id="UP000008138"/>
    </source>
</evidence>
<gene>
    <name evidence="1" type="ordered locus">TUZN_1808</name>
</gene>
<dbReference type="RefSeq" id="WP_013680603.1">
    <property type="nucleotide sequence ID" value="NC_015315.1"/>
</dbReference>
<sequence length="161" mass="17891">MCLAYRDGDALVFEAPELERVVAYLSLRSLAEKVEEEGERIRATPYIDGVEESLRSLCATMPSDLRLDLLYALASDGWIVDRDLSRMRKSVSSGARVTVVECDCVNRRLQLFSTADCRDYLKQLGFSVRAVGMGIEAERGFKTLIEALDISDSVLQKAGTC</sequence>
<dbReference type="STRING" id="999630.TUZN_1808"/>
<dbReference type="Proteomes" id="UP000008138">
    <property type="component" value="Chromosome"/>
</dbReference>
<accession>F2L3V6</accession>
<keyword evidence="2" id="KW-1185">Reference proteome</keyword>
<evidence type="ECO:0000313" key="1">
    <source>
        <dbReference type="EMBL" id="AEA13268.1"/>
    </source>
</evidence>
<dbReference type="KEGG" id="tuz:TUZN_1808"/>
<name>F2L3V6_THEU7</name>
<dbReference type="HOGENOM" id="CLU_1623518_0_0_2"/>
<proteinExistence type="predicted"/>
<reference evidence="1 2" key="1">
    <citation type="journal article" date="2011" name="J. Bacteriol.">
        <title>Complete genome sequence of the thermoacidophilic crenarchaeon Thermoproteus uzoniensis 768-20.</title>
        <authorList>
            <person name="Mardanov A.V."/>
            <person name="Gumerov V.M."/>
            <person name="Beletsky A.V."/>
            <person name="Prokofeva M.I."/>
            <person name="Bonch-Osmolovskaya E.A."/>
            <person name="Ravin N.V."/>
            <person name="Skryabin K.G."/>
        </authorList>
    </citation>
    <scope>NUCLEOTIDE SEQUENCE [LARGE SCALE GENOMIC DNA]</scope>
    <source>
        <strain evidence="1 2">768-20</strain>
    </source>
</reference>
<dbReference type="eggNOG" id="arCOG05436">
    <property type="taxonomic scope" value="Archaea"/>
</dbReference>
<dbReference type="GeneID" id="10361321"/>
<organism evidence="1 2">
    <name type="scientific">Thermoproteus uzoniensis (strain 768-20)</name>
    <dbReference type="NCBI Taxonomy" id="999630"/>
    <lineage>
        <taxon>Archaea</taxon>
        <taxon>Thermoproteota</taxon>
        <taxon>Thermoprotei</taxon>
        <taxon>Thermoproteales</taxon>
        <taxon>Thermoproteaceae</taxon>
        <taxon>Thermoproteus</taxon>
    </lineage>
</organism>
<dbReference type="EMBL" id="CP002590">
    <property type="protein sequence ID" value="AEA13268.1"/>
    <property type="molecule type" value="Genomic_DNA"/>
</dbReference>
<dbReference type="OrthoDB" id="27566at2157"/>
<protein>
    <submittedName>
        <fullName evidence="1">Uncharacterized protein</fullName>
    </submittedName>
</protein>
<dbReference type="AlphaFoldDB" id="F2L3V6"/>
<reference key="2">
    <citation type="submission" date="2011-03" db="EMBL/GenBank/DDBJ databases">
        <title>Complete genome sequence of the thermoacidophilic crenarchaeon Thermoproteus uzoniensis 768-20.</title>
        <authorList>
            <person name="Mardanov A.V."/>
            <person name="Gumerov V.M."/>
            <person name="Beletsky A.V."/>
            <person name="Prokofeva M.I."/>
            <person name="Bonch-Osmolovskaya E.A."/>
            <person name="Ravin N.V."/>
            <person name="Skryabin K.G."/>
        </authorList>
    </citation>
    <scope>NUCLEOTIDE SEQUENCE</scope>
    <source>
        <strain>768-20</strain>
    </source>
</reference>